<evidence type="ECO:0000256" key="1">
    <source>
        <dbReference type="ARBA" id="ARBA00001974"/>
    </source>
</evidence>
<evidence type="ECO:0000313" key="3">
    <source>
        <dbReference type="EMBL" id="MCV7424504.1"/>
    </source>
</evidence>
<dbReference type="EMBL" id="JACKVK010000015">
    <property type="protein sequence ID" value="MCV7424504.1"/>
    <property type="molecule type" value="Genomic_DNA"/>
</dbReference>
<dbReference type="Gene3D" id="3.40.50.80">
    <property type="entry name" value="Nucleotide-binding domain of ferredoxin-NADP reductase (FNR) module"/>
    <property type="match status" value="1"/>
</dbReference>
<reference evidence="3" key="2">
    <citation type="journal article" date="2022" name="BMC Genomics">
        <title>Comparative genome analysis of mycobacteria focusing on tRNA and non-coding RNA.</title>
        <authorList>
            <person name="Behra P.R.K."/>
            <person name="Pettersson B.M.F."/>
            <person name="Ramesh M."/>
            <person name="Das S."/>
            <person name="Dasgupta S."/>
            <person name="Kirsebom L.A."/>
        </authorList>
    </citation>
    <scope>NUCLEOTIDE SEQUENCE</scope>
    <source>
        <strain evidence="3">DSM 44838</strain>
    </source>
</reference>
<dbReference type="PRINTS" id="PR00410">
    <property type="entry name" value="PHEHYDRXLASE"/>
</dbReference>
<protein>
    <submittedName>
        <fullName evidence="3">FAD-dependent oxidoreductase</fullName>
    </submittedName>
</protein>
<accession>A0A9X3BWC1</accession>
<sequence>MFGVLNVHQLKFVESRDVGGAVRAFRFQPDTDLGWVAGQHGLLRLPGMKVKPFTIASAPEEECVVIGTSLLSASAYKRRLGALTVGDRVTFHGPLMNFTLGDDELDVVMLAQGVGITPFRAMLRARALGDAQASTTTLVHVASDHAFRSDTEADATAGLYPHHAAEFAEIVEALARKRPNAAYLIAGQRRFVTSAASLLADAGVGRGQIRRDTYLGYTPRGDST</sequence>
<dbReference type="InterPro" id="IPR039261">
    <property type="entry name" value="FNR_nucleotide-bd"/>
</dbReference>
<organism evidence="3 4">
    <name type="scientific">Mycobacterium yunnanensis</name>
    <dbReference type="NCBI Taxonomy" id="368477"/>
    <lineage>
        <taxon>Bacteria</taxon>
        <taxon>Bacillati</taxon>
        <taxon>Actinomycetota</taxon>
        <taxon>Actinomycetes</taxon>
        <taxon>Mycobacteriales</taxon>
        <taxon>Mycobacteriaceae</taxon>
        <taxon>Mycobacterium</taxon>
    </lineage>
</organism>
<evidence type="ECO:0000259" key="2">
    <source>
        <dbReference type="PROSITE" id="PS51384"/>
    </source>
</evidence>
<dbReference type="Proteomes" id="UP001141629">
    <property type="component" value="Unassembled WGS sequence"/>
</dbReference>
<dbReference type="Gene3D" id="2.40.30.10">
    <property type="entry name" value="Translation factors"/>
    <property type="match status" value="1"/>
</dbReference>
<dbReference type="InterPro" id="IPR017938">
    <property type="entry name" value="Riboflavin_synthase-like_b-brl"/>
</dbReference>
<keyword evidence="4" id="KW-1185">Reference proteome</keyword>
<proteinExistence type="predicted"/>
<dbReference type="InterPro" id="IPR017927">
    <property type="entry name" value="FAD-bd_FR_type"/>
</dbReference>
<dbReference type="GO" id="GO:0016491">
    <property type="term" value="F:oxidoreductase activity"/>
    <property type="evidence" value="ECO:0007669"/>
    <property type="project" value="InterPro"/>
</dbReference>
<dbReference type="SUPFAM" id="SSF63380">
    <property type="entry name" value="Riboflavin synthase domain-like"/>
    <property type="match status" value="1"/>
</dbReference>
<evidence type="ECO:0000313" key="4">
    <source>
        <dbReference type="Proteomes" id="UP001141629"/>
    </source>
</evidence>
<reference evidence="3" key="1">
    <citation type="submission" date="2020-07" db="EMBL/GenBank/DDBJ databases">
        <authorList>
            <person name="Pettersson B.M.F."/>
            <person name="Behra P.R.K."/>
            <person name="Ramesh M."/>
            <person name="Das S."/>
            <person name="Dasgupta S."/>
            <person name="Kirsebom L.A."/>
        </authorList>
    </citation>
    <scope>NUCLEOTIDE SEQUENCE</scope>
    <source>
        <strain evidence="3">DSM 44838</strain>
    </source>
</reference>
<dbReference type="RefSeq" id="WP_263999571.1">
    <property type="nucleotide sequence ID" value="NZ_JACKVK010000015.1"/>
</dbReference>
<feature type="domain" description="FAD-binding FR-type" evidence="2">
    <location>
        <begin position="5"/>
        <end position="101"/>
    </location>
</feature>
<dbReference type="CDD" id="cd00322">
    <property type="entry name" value="FNR_like"/>
    <property type="match status" value="1"/>
</dbReference>
<comment type="caution">
    <text evidence="3">The sequence shown here is derived from an EMBL/GenBank/DDBJ whole genome shotgun (WGS) entry which is preliminary data.</text>
</comment>
<name>A0A9X3BWC1_9MYCO</name>
<dbReference type="SUPFAM" id="SSF52343">
    <property type="entry name" value="Ferredoxin reductase-like, C-terminal NADP-linked domain"/>
    <property type="match status" value="1"/>
</dbReference>
<dbReference type="PANTHER" id="PTHR47354:SF5">
    <property type="entry name" value="PROTEIN RFBI"/>
    <property type="match status" value="1"/>
</dbReference>
<comment type="cofactor">
    <cofactor evidence="1">
        <name>FAD</name>
        <dbReference type="ChEBI" id="CHEBI:57692"/>
    </cofactor>
</comment>
<dbReference type="InterPro" id="IPR050415">
    <property type="entry name" value="MRET"/>
</dbReference>
<gene>
    <name evidence="3" type="ORF">H7K45_28570</name>
</gene>
<dbReference type="PANTHER" id="PTHR47354">
    <property type="entry name" value="NADH OXIDOREDUCTASE HCR"/>
    <property type="match status" value="1"/>
</dbReference>
<dbReference type="AlphaFoldDB" id="A0A9X3BWC1"/>
<dbReference type="PROSITE" id="PS51384">
    <property type="entry name" value="FAD_FR"/>
    <property type="match status" value="1"/>
</dbReference>